<organism evidence="1 2">
    <name type="scientific">Paraburkholderia sabiae</name>
    <dbReference type="NCBI Taxonomy" id="273251"/>
    <lineage>
        <taxon>Bacteria</taxon>
        <taxon>Pseudomonadati</taxon>
        <taxon>Pseudomonadota</taxon>
        <taxon>Betaproteobacteria</taxon>
        <taxon>Burkholderiales</taxon>
        <taxon>Burkholderiaceae</taxon>
        <taxon>Paraburkholderia</taxon>
    </lineage>
</organism>
<keyword evidence="2" id="KW-1185">Reference proteome</keyword>
<dbReference type="Proteomes" id="UP001494588">
    <property type="component" value="Unassembled WGS sequence"/>
</dbReference>
<reference evidence="1 2" key="1">
    <citation type="submission" date="2024-01" db="EMBL/GenBank/DDBJ databases">
        <title>The diversity of rhizobia nodulating Mimosa spp. in eleven states of Brazil covering several biomes is determined by host plant, location, and edaphic factors.</title>
        <authorList>
            <person name="Rouws L."/>
            <person name="Barauna A."/>
            <person name="Beukes C."/>
            <person name="De Faria S.M."/>
            <person name="Gross E."/>
            <person name="Dos Reis Junior F.B."/>
            <person name="Simon M."/>
            <person name="Maluk M."/>
            <person name="Odee D.W."/>
            <person name="Kenicer G."/>
            <person name="Young J.P.W."/>
            <person name="Reis V.M."/>
            <person name="Zilli J."/>
            <person name="James E.K."/>
        </authorList>
    </citation>
    <scope>NUCLEOTIDE SEQUENCE [LARGE SCALE GENOMIC DNA]</scope>
    <source>
        <strain evidence="1 2">JPY77</strain>
    </source>
</reference>
<evidence type="ECO:0000313" key="1">
    <source>
        <dbReference type="EMBL" id="MEM5289512.1"/>
    </source>
</evidence>
<comment type="caution">
    <text evidence="1">The sequence shown here is derived from an EMBL/GenBank/DDBJ whole genome shotgun (WGS) entry which is preliminary data.</text>
</comment>
<accession>A0ABU9QJ51</accession>
<sequence length="92" mass="10266">MIAPDEISSLRPSTFYRVLTRGIPLSDGYFPGLLLERMFIRQIDVEGITFLEFQAIGGSRLVHDAASIERIVPLGRAPRQADTLRHPASEQS</sequence>
<proteinExistence type="predicted"/>
<protein>
    <submittedName>
        <fullName evidence="1">Uncharacterized protein</fullName>
    </submittedName>
</protein>
<dbReference type="EMBL" id="JAZHGC010000026">
    <property type="protein sequence ID" value="MEM5289512.1"/>
    <property type="molecule type" value="Genomic_DNA"/>
</dbReference>
<gene>
    <name evidence="1" type="ORF">V4C55_27700</name>
</gene>
<name>A0ABU9QJ51_9BURK</name>
<evidence type="ECO:0000313" key="2">
    <source>
        <dbReference type="Proteomes" id="UP001494588"/>
    </source>
</evidence>
<dbReference type="RefSeq" id="WP_201657656.1">
    <property type="nucleotide sequence ID" value="NZ_CAJHCS010000028.1"/>
</dbReference>